<feature type="transmembrane region" description="Helical" evidence="1">
    <location>
        <begin position="23"/>
        <end position="48"/>
    </location>
</feature>
<sequence length="231" mass="25998">MSRDGFYCYIALAASIMRRLKSLALVLTGLAFFAGCTGLVVWGVYAFFQYLSTIPKELAAPLIAASATVFVATATVMVGRYYERKKELDALYRDKKTEIYDEFLKEFFTLFFNGGEDSPRTEKDLVPFLREFTRKLVLWSGPDVIEAFVAWKDHLAKGNPDAKSIFLTEDFLLAIRKDLRHTNKSLRKVFCARLFLREGALFLTMAEKDPNVTLAALSEIESALSAQATAV</sequence>
<accession>A0ABP3V1G6</accession>
<dbReference type="EMBL" id="BAAAEW010000006">
    <property type="protein sequence ID" value="GAA0746542.1"/>
    <property type="molecule type" value="Genomic_DNA"/>
</dbReference>
<evidence type="ECO:0000313" key="2">
    <source>
        <dbReference type="EMBL" id="GAA0746542.1"/>
    </source>
</evidence>
<evidence type="ECO:0000313" key="3">
    <source>
        <dbReference type="Proteomes" id="UP001500279"/>
    </source>
</evidence>
<keyword evidence="1" id="KW-1133">Transmembrane helix</keyword>
<keyword evidence="1" id="KW-0472">Membrane</keyword>
<proteinExistence type="predicted"/>
<feature type="transmembrane region" description="Helical" evidence="1">
    <location>
        <begin position="60"/>
        <end position="82"/>
    </location>
</feature>
<keyword evidence="3" id="KW-1185">Reference proteome</keyword>
<name>A0ABP3V1G6_9BURK</name>
<keyword evidence="1" id="KW-0812">Transmembrane</keyword>
<comment type="caution">
    <text evidence="2">The sequence shown here is derived from an EMBL/GenBank/DDBJ whole genome shotgun (WGS) entry which is preliminary data.</text>
</comment>
<protein>
    <submittedName>
        <fullName evidence="2">Uncharacterized protein</fullName>
    </submittedName>
</protein>
<gene>
    <name evidence="2" type="ORF">GCM10009107_14180</name>
</gene>
<organism evidence="2 3">
    <name type="scientific">Ideonella azotifigens</name>
    <dbReference type="NCBI Taxonomy" id="513160"/>
    <lineage>
        <taxon>Bacteria</taxon>
        <taxon>Pseudomonadati</taxon>
        <taxon>Pseudomonadota</taxon>
        <taxon>Betaproteobacteria</taxon>
        <taxon>Burkholderiales</taxon>
        <taxon>Sphaerotilaceae</taxon>
        <taxon>Ideonella</taxon>
    </lineage>
</organism>
<evidence type="ECO:0000256" key="1">
    <source>
        <dbReference type="SAM" id="Phobius"/>
    </source>
</evidence>
<dbReference type="Proteomes" id="UP001500279">
    <property type="component" value="Unassembled WGS sequence"/>
</dbReference>
<reference evidence="3" key="1">
    <citation type="journal article" date="2019" name="Int. J. Syst. Evol. Microbiol.">
        <title>The Global Catalogue of Microorganisms (GCM) 10K type strain sequencing project: providing services to taxonomists for standard genome sequencing and annotation.</title>
        <authorList>
            <consortium name="The Broad Institute Genomics Platform"/>
            <consortium name="The Broad Institute Genome Sequencing Center for Infectious Disease"/>
            <person name="Wu L."/>
            <person name="Ma J."/>
        </authorList>
    </citation>
    <scope>NUCLEOTIDE SEQUENCE [LARGE SCALE GENOMIC DNA]</scope>
    <source>
        <strain evidence="3">JCM 15503</strain>
    </source>
</reference>